<dbReference type="InterPro" id="IPR036236">
    <property type="entry name" value="Znf_C2H2_sf"/>
</dbReference>
<accession>A0A674IKR9</accession>
<evidence type="ECO:0000256" key="5">
    <source>
        <dbReference type="ARBA" id="ARBA00023125"/>
    </source>
</evidence>
<protein>
    <submittedName>
        <fullName evidence="11">Zinc finger protein 397-like</fullName>
    </submittedName>
</protein>
<evidence type="ECO:0000313" key="12">
    <source>
        <dbReference type="Proteomes" id="UP000472274"/>
    </source>
</evidence>
<evidence type="ECO:0000256" key="2">
    <source>
        <dbReference type="ARBA" id="ARBA00022737"/>
    </source>
</evidence>
<feature type="region of interest" description="Disordered" evidence="8">
    <location>
        <begin position="418"/>
        <end position="456"/>
    </location>
</feature>
<feature type="domain" description="SCAN box" evidence="10">
    <location>
        <begin position="92"/>
        <end position="171"/>
    </location>
</feature>
<dbReference type="InterPro" id="IPR038269">
    <property type="entry name" value="SCAN_sf"/>
</dbReference>
<dbReference type="AlphaFoldDB" id="A0A674IKR9"/>
<name>A0A674IKR9_9SAUR</name>
<evidence type="ECO:0000256" key="8">
    <source>
        <dbReference type="SAM" id="MobiDB-lite"/>
    </source>
</evidence>
<dbReference type="Pfam" id="PF02023">
    <property type="entry name" value="SCAN"/>
    <property type="match status" value="1"/>
</dbReference>
<dbReference type="PROSITE" id="PS00028">
    <property type="entry name" value="ZINC_FINGER_C2H2_1"/>
    <property type="match status" value="4"/>
</dbReference>
<dbReference type="Gene3D" id="3.30.160.60">
    <property type="entry name" value="Classic Zinc Finger"/>
    <property type="match status" value="4"/>
</dbReference>
<keyword evidence="3 7" id="KW-0863">Zinc-finger</keyword>
<dbReference type="Gene3D" id="1.10.4020.10">
    <property type="entry name" value="DNA breaking-rejoining enzymes"/>
    <property type="match status" value="1"/>
</dbReference>
<evidence type="ECO:0000259" key="10">
    <source>
        <dbReference type="PROSITE" id="PS50804"/>
    </source>
</evidence>
<feature type="region of interest" description="Disordered" evidence="8">
    <location>
        <begin position="254"/>
        <end position="302"/>
    </location>
</feature>
<keyword evidence="4" id="KW-0862">Zinc</keyword>
<reference evidence="11" key="1">
    <citation type="submission" date="2025-08" db="UniProtKB">
        <authorList>
            <consortium name="Ensembl"/>
        </authorList>
    </citation>
    <scope>IDENTIFICATION</scope>
</reference>
<keyword evidence="6" id="KW-0539">Nucleus</keyword>
<feature type="domain" description="C2H2-type" evidence="9">
    <location>
        <begin position="321"/>
        <end position="348"/>
    </location>
</feature>
<dbReference type="GO" id="GO:0008270">
    <property type="term" value="F:zinc ion binding"/>
    <property type="evidence" value="ECO:0007669"/>
    <property type="project" value="UniProtKB-KW"/>
</dbReference>
<keyword evidence="12" id="KW-1185">Reference proteome</keyword>
<dbReference type="InterPro" id="IPR003309">
    <property type="entry name" value="SCAN_dom"/>
</dbReference>
<dbReference type="InParanoid" id="A0A674IKR9"/>
<feature type="compositionally biased region" description="Basic residues" evidence="8">
    <location>
        <begin position="420"/>
        <end position="429"/>
    </location>
</feature>
<dbReference type="PROSITE" id="PS50804">
    <property type="entry name" value="SCAN_BOX"/>
    <property type="match status" value="1"/>
</dbReference>
<evidence type="ECO:0000256" key="1">
    <source>
        <dbReference type="ARBA" id="ARBA00022723"/>
    </source>
</evidence>
<dbReference type="SUPFAM" id="SSF47353">
    <property type="entry name" value="Retrovirus capsid dimerization domain-like"/>
    <property type="match status" value="1"/>
</dbReference>
<proteinExistence type="predicted"/>
<dbReference type="Pfam" id="PF00096">
    <property type="entry name" value="zf-C2H2"/>
    <property type="match status" value="4"/>
</dbReference>
<dbReference type="Ensembl" id="ENSTMTT00000009794.1">
    <property type="protein sequence ID" value="ENSTMTP00000009470.1"/>
    <property type="gene ID" value="ENSTMTG00000006904.1"/>
</dbReference>
<dbReference type="FunFam" id="1.10.4020.10:FF:000001">
    <property type="entry name" value="zinc finger protein 263 isoform X1"/>
    <property type="match status" value="1"/>
</dbReference>
<dbReference type="GeneTree" id="ENSGT00940000154715"/>
<sequence length="456" mass="50623">MAAELGASAALGFQLQAPLQQGMQPPVKMEEQNPVSPKPGERAEGAEKALCVIQAGTIGGLLRWAAPRWVKQEPQKEPATLRGDDTHIETRRRRFRQFHYQEAKGPQEAYSHLQELCHGWLEPQSRTKEQILELLILEQLLTILPEEMQSWVWERGPETCAQAVALAEGFQLRQPEFEGPGLQVMVRVKVEEVASEEKASPGALWESAGSRLEQPQPHPGCASQDGGWNEASGSLYKLPHIPKEEHQPLQEIADGKASGDDKGETCHSGEQPKHKTKNGQHRPGEHNPAEQAHKRTKSGKGISVGSALITPQRVHTSKKRWTCDECGKRLGDSSALTKHRRMHAGQKPFVCTACGRSFSQSSVLMTHQRTHTGERPYICTECGRRFSDSSNLTRHQRTHVGQRPYICTVCGRRFSQSSHLTRHQRTHTSHNHEHSCTAGPEQPLPQSSPMAGGLVA</sequence>
<dbReference type="SUPFAM" id="SSF57667">
    <property type="entry name" value="beta-beta-alpha zinc fingers"/>
    <property type="match status" value="3"/>
</dbReference>
<evidence type="ECO:0000256" key="6">
    <source>
        <dbReference type="ARBA" id="ARBA00023242"/>
    </source>
</evidence>
<feature type="region of interest" description="Disordered" evidence="8">
    <location>
        <begin position="198"/>
        <end position="234"/>
    </location>
</feature>
<evidence type="ECO:0000313" key="11">
    <source>
        <dbReference type="Ensembl" id="ENSTMTP00000009470.1"/>
    </source>
</evidence>
<feature type="domain" description="C2H2-type" evidence="9">
    <location>
        <begin position="405"/>
        <end position="432"/>
    </location>
</feature>
<dbReference type="PROSITE" id="PS50157">
    <property type="entry name" value="ZINC_FINGER_C2H2_2"/>
    <property type="match status" value="4"/>
</dbReference>
<dbReference type="FunFam" id="3.30.160.60:FF:000446">
    <property type="entry name" value="Zinc finger protein"/>
    <property type="match status" value="1"/>
</dbReference>
<organism evidence="11 12">
    <name type="scientific">Terrapene triunguis</name>
    <name type="common">Three-toed box turtle</name>
    <dbReference type="NCBI Taxonomy" id="2587831"/>
    <lineage>
        <taxon>Eukaryota</taxon>
        <taxon>Metazoa</taxon>
        <taxon>Chordata</taxon>
        <taxon>Craniata</taxon>
        <taxon>Vertebrata</taxon>
        <taxon>Euteleostomi</taxon>
        <taxon>Archelosauria</taxon>
        <taxon>Testudinata</taxon>
        <taxon>Testudines</taxon>
        <taxon>Cryptodira</taxon>
        <taxon>Durocryptodira</taxon>
        <taxon>Testudinoidea</taxon>
        <taxon>Emydidae</taxon>
        <taxon>Terrapene</taxon>
    </lineage>
</organism>
<dbReference type="FunFam" id="3.30.160.60:FF:000176">
    <property type="entry name" value="zinc finger protein 70"/>
    <property type="match status" value="1"/>
</dbReference>
<feature type="region of interest" description="Disordered" evidence="8">
    <location>
        <begin position="24"/>
        <end position="44"/>
    </location>
</feature>
<feature type="compositionally biased region" description="Basic and acidic residues" evidence="8">
    <location>
        <begin position="282"/>
        <end position="293"/>
    </location>
</feature>
<dbReference type="SMART" id="SM00431">
    <property type="entry name" value="SCAN"/>
    <property type="match status" value="1"/>
</dbReference>
<gene>
    <name evidence="11" type="primary">LOC112104995</name>
</gene>
<feature type="domain" description="C2H2-type" evidence="9">
    <location>
        <begin position="377"/>
        <end position="404"/>
    </location>
</feature>
<dbReference type="SMART" id="SM00355">
    <property type="entry name" value="ZnF_C2H2"/>
    <property type="match status" value="4"/>
</dbReference>
<feature type="compositionally biased region" description="Basic and acidic residues" evidence="8">
    <location>
        <begin position="254"/>
        <end position="273"/>
    </location>
</feature>
<dbReference type="PANTHER" id="PTHR23226:SF423">
    <property type="entry name" value="C2H2-TYPE DOMAIN-CONTAINING PROTEIN"/>
    <property type="match status" value="1"/>
</dbReference>
<reference evidence="11" key="2">
    <citation type="submission" date="2025-09" db="UniProtKB">
        <authorList>
            <consortium name="Ensembl"/>
        </authorList>
    </citation>
    <scope>IDENTIFICATION</scope>
</reference>
<dbReference type="RefSeq" id="XP_024053391.1">
    <property type="nucleotide sequence ID" value="XM_024197623.2"/>
</dbReference>
<evidence type="ECO:0000259" key="9">
    <source>
        <dbReference type="PROSITE" id="PS50157"/>
    </source>
</evidence>
<feature type="domain" description="C2H2-type" evidence="9">
    <location>
        <begin position="349"/>
        <end position="376"/>
    </location>
</feature>
<evidence type="ECO:0000256" key="3">
    <source>
        <dbReference type="ARBA" id="ARBA00022771"/>
    </source>
</evidence>
<keyword evidence="5" id="KW-0238">DNA-binding</keyword>
<evidence type="ECO:0000256" key="7">
    <source>
        <dbReference type="PROSITE-ProRule" id="PRU00042"/>
    </source>
</evidence>
<dbReference type="GO" id="GO:0000978">
    <property type="term" value="F:RNA polymerase II cis-regulatory region sequence-specific DNA binding"/>
    <property type="evidence" value="ECO:0007669"/>
    <property type="project" value="TreeGrafter"/>
</dbReference>
<dbReference type="FunFam" id="3.30.160.60:FF:002343">
    <property type="entry name" value="Zinc finger protein 33A"/>
    <property type="match status" value="2"/>
</dbReference>
<dbReference type="Proteomes" id="UP000472274">
    <property type="component" value="Unplaced"/>
</dbReference>
<evidence type="ECO:0000256" key="4">
    <source>
        <dbReference type="ARBA" id="ARBA00022833"/>
    </source>
</evidence>
<dbReference type="GO" id="GO:0000981">
    <property type="term" value="F:DNA-binding transcription factor activity, RNA polymerase II-specific"/>
    <property type="evidence" value="ECO:0007669"/>
    <property type="project" value="TreeGrafter"/>
</dbReference>
<dbReference type="PANTHER" id="PTHR23226">
    <property type="entry name" value="ZINC FINGER AND SCAN DOMAIN-CONTAINING"/>
    <property type="match status" value="1"/>
</dbReference>
<dbReference type="GeneID" id="112104995"/>
<keyword evidence="2" id="KW-0677">Repeat</keyword>
<dbReference type="InterPro" id="IPR013087">
    <property type="entry name" value="Znf_C2H2_type"/>
</dbReference>
<keyword evidence="1" id="KW-0479">Metal-binding</keyword>